<protein>
    <submittedName>
        <fullName evidence="1">Uncharacterized protein</fullName>
    </submittedName>
</protein>
<name>A0A5B7H5R1_PORTR</name>
<keyword evidence="2" id="KW-1185">Reference proteome</keyword>
<comment type="caution">
    <text evidence="1">The sequence shown here is derived from an EMBL/GenBank/DDBJ whole genome shotgun (WGS) entry which is preliminary data.</text>
</comment>
<evidence type="ECO:0000313" key="1">
    <source>
        <dbReference type="EMBL" id="MPC65189.1"/>
    </source>
</evidence>
<dbReference type="AlphaFoldDB" id="A0A5B7H5R1"/>
<accession>A0A5B7H5R1</accession>
<dbReference type="EMBL" id="VSRR010023025">
    <property type="protein sequence ID" value="MPC65189.1"/>
    <property type="molecule type" value="Genomic_DNA"/>
</dbReference>
<reference evidence="1 2" key="1">
    <citation type="submission" date="2019-05" db="EMBL/GenBank/DDBJ databases">
        <title>Another draft genome of Portunus trituberculatus and its Hox gene families provides insights of decapod evolution.</title>
        <authorList>
            <person name="Jeong J.-H."/>
            <person name="Song I."/>
            <person name="Kim S."/>
            <person name="Choi T."/>
            <person name="Kim D."/>
            <person name="Ryu S."/>
            <person name="Kim W."/>
        </authorList>
    </citation>
    <scope>NUCLEOTIDE SEQUENCE [LARGE SCALE GENOMIC DNA]</scope>
    <source>
        <tissue evidence="1">Muscle</tissue>
    </source>
</reference>
<evidence type="ECO:0000313" key="2">
    <source>
        <dbReference type="Proteomes" id="UP000324222"/>
    </source>
</evidence>
<proteinExistence type="predicted"/>
<dbReference type="Proteomes" id="UP000324222">
    <property type="component" value="Unassembled WGS sequence"/>
</dbReference>
<gene>
    <name evidence="1" type="ORF">E2C01_059320</name>
</gene>
<sequence>MSLVEQNHISQLFKLQTRRGQHLIHLPIHPPTLAAWVVVVGVRGASSLSSSVLTDVLTIS</sequence>
<organism evidence="1 2">
    <name type="scientific">Portunus trituberculatus</name>
    <name type="common">Swimming crab</name>
    <name type="synonym">Neptunus trituberculatus</name>
    <dbReference type="NCBI Taxonomy" id="210409"/>
    <lineage>
        <taxon>Eukaryota</taxon>
        <taxon>Metazoa</taxon>
        <taxon>Ecdysozoa</taxon>
        <taxon>Arthropoda</taxon>
        <taxon>Crustacea</taxon>
        <taxon>Multicrustacea</taxon>
        <taxon>Malacostraca</taxon>
        <taxon>Eumalacostraca</taxon>
        <taxon>Eucarida</taxon>
        <taxon>Decapoda</taxon>
        <taxon>Pleocyemata</taxon>
        <taxon>Brachyura</taxon>
        <taxon>Eubrachyura</taxon>
        <taxon>Portunoidea</taxon>
        <taxon>Portunidae</taxon>
        <taxon>Portuninae</taxon>
        <taxon>Portunus</taxon>
    </lineage>
</organism>